<dbReference type="EMBL" id="DRYK01000026">
    <property type="protein sequence ID" value="HHP67483.1"/>
    <property type="molecule type" value="Genomic_DNA"/>
</dbReference>
<dbReference type="AlphaFoldDB" id="A0A7J3XY20"/>
<protein>
    <submittedName>
        <fullName evidence="1">Uncharacterized protein</fullName>
    </submittedName>
</protein>
<accession>A0A7J3XY20</accession>
<gene>
    <name evidence="1" type="ORF">ENM60_01615</name>
</gene>
<reference evidence="1" key="1">
    <citation type="journal article" date="2020" name="mSystems">
        <title>Genome- and Community-Level Interaction Insights into Carbon Utilization and Element Cycling Functions of Hydrothermarchaeota in Hydrothermal Sediment.</title>
        <authorList>
            <person name="Zhou Z."/>
            <person name="Liu Y."/>
            <person name="Xu W."/>
            <person name="Pan J."/>
            <person name="Luo Z.H."/>
            <person name="Li M."/>
        </authorList>
    </citation>
    <scope>NUCLEOTIDE SEQUENCE [LARGE SCALE GENOMIC DNA]</scope>
    <source>
        <strain evidence="1">SpSt-110</strain>
    </source>
</reference>
<organism evidence="1">
    <name type="scientific">Thermogladius calderae</name>
    <dbReference type="NCBI Taxonomy" id="1200300"/>
    <lineage>
        <taxon>Archaea</taxon>
        <taxon>Thermoproteota</taxon>
        <taxon>Thermoprotei</taxon>
        <taxon>Desulfurococcales</taxon>
        <taxon>Desulfurococcaceae</taxon>
        <taxon>Thermogladius</taxon>
    </lineage>
</organism>
<evidence type="ECO:0000313" key="1">
    <source>
        <dbReference type="EMBL" id="HHP67483.1"/>
    </source>
</evidence>
<proteinExistence type="predicted"/>
<sequence>MVVLLSRRLVVAVYDPKWFMEVVERLRRRGLPFSFYYTVEELPEYSVVYTDSDEILRELDSRRDLTIVYDPEKTCRGLEKAVLNAMFREEYTLLTIGIDPGSTHAYIALGDSTLLGWGFAEQVVEKVRELVECIPAKSKVVRVGGYSRGLVIAKEIKDNLRDIRVEIVSEYNTTPSHSRGVNGLYRGLRSILARQPYLKRNKDIIAALKISLKQGVEVV</sequence>
<name>A0A7J3XY20_9CREN</name>
<comment type="caution">
    <text evidence="1">The sequence shown here is derived from an EMBL/GenBank/DDBJ whole genome shotgun (WGS) entry which is preliminary data.</text>
</comment>